<proteinExistence type="predicted"/>
<evidence type="ECO:0008006" key="3">
    <source>
        <dbReference type="Google" id="ProtNLM"/>
    </source>
</evidence>
<dbReference type="GeneID" id="95396031"/>
<evidence type="ECO:0000313" key="1">
    <source>
        <dbReference type="EMBL" id="MBB3730048.1"/>
    </source>
</evidence>
<organism evidence="1 2">
    <name type="scientific">Nonomuraea dietziae</name>
    <dbReference type="NCBI Taxonomy" id="65515"/>
    <lineage>
        <taxon>Bacteria</taxon>
        <taxon>Bacillati</taxon>
        <taxon>Actinomycetota</taxon>
        <taxon>Actinomycetes</taxon>
        <taxon>Streptosporangiales</taxon>
        <taxon>Streptosporangiaceae</taxon>
        <taxon>Nonomuraea</taxon>
    </lineage>
</organism>
<name>A0A7W5VDG3_9ACTN</name>
<dbReference type="Proteomes" id="UP000579945">
    <property type="component" value="Unassembled WGS sequence"/>
</dbReference>
<dbReference type="RefSeq" id="WP_221241289.1">
    <property type="nucleotide sequence ID" value="NZ_BAAAXX010000019.1"/>
</dbReference>
<dbReference type="EMBL" id="JACIBV010000001">
    <property type="protein sequence ID" value="MBB3730048.1"/>
    <property type="molecule type" value="Genomic_DNA"/>
</dbReference>
<accession>A0A7W5VDG3</accession>
<dbReference type="AlphaFoldDB" id="A0A7W5VDG3"/>
<reference evidence="1 2" key="1">
    <citation type="submission" date="2020-08" db="EMBL/GenBank/DDBJ databases">
        <title>Sequencing the genomes of 1000 actinobacteria strains.</title>
        <authorList>
            <person name="Klenk H.-P."/>
        </authorList>
    </citation>
    <scope>NUCLEOTIDE SEQUENCE [LARGE SCALE GENOMIC DNA]</scope>
    <source>
        <strain evidence="1 2">DSM 44320</strain>
    </source>
</reference>
<protein>
    <recommendedName>
        <fullName evidence="3">Integrase</fullName>
    </recommendedName>
</protein>
<gene>
    <name evidence="1" type="ORF">FHR33_005908</name>
</gene>
<evidence type="ECO:0000313" key="2">
    <source>
        <dbReference type="Proteomes" id="UP000579945"/>
    </source>
</evidence>
<keyword evidence="2" id="KW-1185">Reference proteome</keyword>
<sequence>MMAIKPHGRSSIFLGSDGLWHGYVTMGVKEDGTLDRRHRKAKTETEVTAKVRKLETQRDAGLIDKPGRVPTVAE</sequence>
<comment type="caution">
    <text evidence="1">The sequence shown here is derived from an EMBL/GenBank/DDBJ whole genome shotgun (WGS) entry which is preliminary data.</text>
</comment>